<proteinExistence type="predicted"/>
<dbReference type="HOGENOM" id="CLU_203305_0_0_5"/>
<name>I3XCG2_SINF2</name>
<sequence>MYAINDFYSLPLRPEDVTLLQGILDEELEARHITIDSEKADTIARRLIELFQSGVRDEDALRYVIKAK</sequence>
<dbReference type="RefSeq" id="WP_014765687.1">
    <property type="nucleotide sequence ID" value="NC_018000.1"/>
</dbReference>
<dbReference type="PATRIC" id="fig|1185652.3.peg.5231"/>
<organism evidence="1 2">
    <name type="scientific">Sinorhizobium fredii (strain USDA 257)</name>
    <dbReference type="NCBI Taxonomy" id="1185652"/>
    <lineage>
        <taxon>Bacteria</taxon>
        <taxon>Pseudomonadati</taxon>
        <taxon>Pseudomonadota</taxon>
        <taxon>Alphaproteobacteria</taxon>
        <taxon>Hyphomicrobiales</taxon>
        <taxon>Rhizobiaceae</taxon>
        <taxon>Sinorhizobium/Ensifer group</taxon>
        <taxon>Sinorhizobium</taxon>
    </lineage>
</organism>
<dbReference type="KEGG" id="sfd:USDA257_c50410"/>
<evidence type="ECO:0000313" key="1">
    <source>
        <dbReference type="EMBL" id="AFL53568.1"/>
    </source>
</evidence>
<evidence type="ECO:0000313" key="2">
    <source>
        <dbReference type="Proteomes" id="UP000006180"/>
    </source>
</evidence>
<dbReference type="EMBL" id="CP003563">
    <property type="protein sequence ID" value="AFL53568.1"/>
    <property type="molecule type" value="Genomic_DNA"/>
</dbReference>
<accession>I3XCG2</accession>
<dbReference type="AlphaFoldDB" id="I3XCG2"/>
<reference evidence="1 2" key="1">
    <citation type="journal article" date="2012" name="J. Bacteriol.">
        <title>Complete genome sequence of the broad-host-range strain Sinorhizobium fredii USDA257.</title>
        <authorList>
            <person name="Schuldes J."/>
            <person name="Rodriguez Orbegoso M."/>
            <person name="Schmeisser C."/>
            <person name="Krishnan H.B."/>
            <person name="Daniel R."/>
            <person name="Streit W.R."/>
        </authorList>
    </citation>
    <scope>NUCLEOTIDE SEQUENCE [LARGE SCALE GENOMIC DNA]</scope>
    <source>
        <strain evidence="1 2">USDA 257</strain>
    </source>
</reference>
<dbReference type="Proteomes" id="UP000006180">
    <property type="component" value="Chromosome"/>
</dbReference>
<gene>
    <name evidence="1" type="ORF">USDA257_c50410</name>
</gene>
<protein>
    <submittedName>
        <fullName evidence="1">Uncharacterized protein</fullName>
    </submittedName>
</protein>